<dbReference type="Proteomes" id="UP001150924">
    <property type="component" value="Unassembled WGS sequence"/>
</dbReference>
<dbReference type="InterPro" id="IPR043519">
    <property type="entry name" value="NT_sf"/>
</dbReference>
<dbReference type="InterPro" id="IPR002934">
    <property type="entry name" value="Polymerase_NTP_transf_dom"/>
</dbReference>
<evidence type="ECO:0000259" key="1">
    <source>
        <dbReference type="Pfam" id="PF01909"/>
    </source>
</evidence>
<dbReference type="CDD" id="cd05403">
    <property type="entry name" value="NT_KNTase_like"/>
    <property type="match status" value="1"/>
</dbReference>
<dbReference type="Pfam" id="PF01909">
    <property type="entry name" value="NTP_transf_2"/>
    <property type="match status" value="1"/>
</dbReference>
<gene>
    <name evidence="2" type="ORF">OV079_45705</name>
</gene>
<dbReference type="SUPFAM" id="SSF81301">
    <property type="entry name" value="Nucleotidyltransferase"/>
    <property type="match status" value="1"/>
</dbReference>
<dbReference type="RefSeq" id="WP_267776222.1">
    <property type="nucleotide sequence ID" value="NZ_JAPNKE010000002.1"/>
</dbReference>
<dbReference type="EMBL" id="JAPNKE010000002">
    <property type="protein sequence ID" value="MCY1012712.1"/>
    <property type="molecule type" value="Genomic_DNA"/>
</dbReference>
<evidence type="ECO:0000313" key="3">
    <source>
        <dbReference type="Proteomes" id="UP001150924"/>
    </source>
</evidence>
<feature type="domain" description="Polymerase nucleotidyl transferase" evidence="1">
    <location>
        <begin position="36"/>
        <end position="103"/>
    </location>
</feature>
<dbReference type="GO" id="GO:0016779">
    <property type="term" value="F:nucleotidyltransferase activity"/>
    <property type="evidence" value="ECO:0007669"/>
    <property type="project" value="InterPro"/>
</dbReference>
<reference evidence="2" key="1">
    <citation type="submission" date="2022-11" db="EMBL/GenBank/DDBJ databases">
        <title>Minimal conservation of predation-associated metabolite biosynthetic gene clusters underscores biosynthetic potential of Myxococcota including descriptions for ten novel species: Archangium lansinium sp. nov., Myxococcus landrumus sp. nov., Nannocystis bai.</title>
        <authorList>
            <person name="Ahearne A."/>
            <person name="Stevens C."/>
            <person name="Phillips K."/>
        </authorList>
    </citation>
    <scope>NUCLEOTIDE SEQUENCE</scope>
    <source>
        <strain evidence="2">Na p29</strain>
    </source>
</reference>
<organism evidence="2 3">
    <name type="scientific">Nannocystis pusilla</name>
    <dbReference type="NCBI Taxonomy" id="889268"/>
    <lineage>
        <taxon>Bacteria</taxon>
        <taxon>Pseudomonadati</taxon>
        <taxon>Myxococcota</taxon>
        <taxon>Polyangia</taxon>
        <taxon>Nannocystales</taxon>
        <taxon>Nannocystaceae</taxon>
        <taxon>Nannocystis</taxon>
    </lineage>
</organism>
<keyword evidence="3" id="KW-1185">Reference proteome</keyword>
<protein>
    <submittedName>
        <fullName evidence="2">Nucleotidyltransferase domain-containing protein</fullName>
    </submittedName>
</protein>
<dbReference type="Gene3D" id="3.30.460.10">
    <property type="entry name" value="Beta Polymerase, domain 2"/>
    <property type="match status" value="1"/>
</dbReference>
<name>A0A9X3EYQ1_9BACT</name>
<proteinExistence type="predicted"/>
<evidence type="ECO:0000313" key="2">
    <source>
        <dbReference type="EMBL" id="MCY1012712.1"/>
    </source>
</evidence>
<accession>A0A9X3EYQ1</accession>
<sequence>MRADASRLDLEDRAHARSVLDLRGDELDLTGVVPALERLVARWRPSQVWLFGSRARGEATAESDWDLLVVVPDATPDDDLDPLVGWQLRKESRVRADLIPCREGDFRADRDTPNTLAHEAAHRGVLIYER</sequence>
<comment type="caution">
    <text evidence="2">The sequence shown here is derived from an EMBL/GenBank/DDBJ whole genome shotgun (WGS) entry which is preliminary data.</text>
</comment>
<dbReference type="AlphaFoldDB" id="A0A9X3EYQ1"/>